<dbReference type="InterPro" id="IPR020622">
    <property type="entry name" value="Ala_racemase_pyridoxalP-BS"/>
</dbReference>
<evidence type="ECO:0000256" key="3">
    <source>
        <dbReference type="ARBA" id="ARBA00007880"/>
    </source>
</evidence>
<accession>A0ABQ6P5K5</accession>
<keyword evidence="6 7" id="KW-0413">Isomerase</keyword>
<dbReference type="InterPro" id="IPR029066">
    <property type="entry name" value="PLP-binding_barrel"/>
</dbReference>
<proteinExistence type="inferred from homology"/>
<dbReference type="SUPFAM" id="SSF51419">
    <property type="entry name" value="PLP-binding barrel"/>
    <property type="match status" value="1"/>
</dbReference>
<dbReference type="PRINTS" id="PR00992">
    <property type="entry name" value="ALARACEMASE"/>
</dbReference>
<dbReference type="PANTHER" id="PTHR30511:SF0">
    <property type="entry name" value="ALANINE RACEMASE, CATABOLIC-RELATED"/>
    <property type="match status" value="1"/>
</dbReference>
<comment type="function">
    <text evidence="7">Catalyzes the interconversion of L-alanine and D-alanine. May also act on other amino acids.</text>
</comment>
<dbReference type="PANTHER" id="PTHR30511">
    <property type="entry name" value="ALANINE RACEMASE"/>
    <property type="match status" value="1"/>
</dbReference>
<dbReference type="InterPro" id="IPR000821">
    <property type="entry name" value="Ala_racemase"/>
</dbReference>
<keyword evidence="10" id="KW-1185">Reference proteome</keyword>
<comment type="catalytic activity">
    <reaction evidence="1 7">
        <text>L-alanine = D-alanine</text>
        <dbReference type="Rhea" id="RHEA:20249"/>
        <dbReference type="ChEBI" id="CHEBI:57416"/>
        <dbReference type="ChEBI" id="CHEBI:57972"/>
        <dbReference type="EC" id="5.1.1.1"/>
    </reaction>
</comment>
<dbReference type="Pfam" id="PF01168">
    <property type="entry name" value="Ala_racemase_N"/>
    <property type="match status" value="1"/>
</dbReference>
<feature type="active site" description="Proton acceptor; specific for L-alanine" evidence="7">
    <location>
        <position position="253"/>
    </location>
</feature>
<feature type="modified residue" description="N6-(pyridoxal phosphate)lysine" evidence="7">
    <location>
        <position position="35"/>
    </location>
</feature>
<reference evidence="9 10" key="1">
    <citation type="submission" date="2023-06" db="EMBL/GenBank/DDBJ databases">
        <title>Draft genome sequence of Novosphingobium sp. strain IK01.</title>
        <authorList>
            <person name="Hatamoto M."/>
            <person name="Ikarashi T."/>
            <person name="Yamaguchi T."/>
        </authorList>
    </citation>
    <scope>NUCLEOTIDE SEQUENCE [LARGE SCALE GENOMIC DNA]</scope>
    <source>
        <strain evidence="9 10">IK01</strain>
    </source>
</reference>
<feature type="binding site" evidence="7">
    <location>
        <position position="133"/>
    </location>
    <ligand>
        <name>substrate</name>
    </ligand>
</feature>
<dbReference type="Pfam" id="PF00842">
    <property type="entry name" value="Ala_racemase_C"/>
    <property type="match status" value="1"/>
</dbReference>
<dbReference type="InterPro" id="IPR009006">
    <property type="entry name" value="Ala_racemase/Decarboxylase_C"/>
</dbReference>
<dbReference type="HAMAP" id="MF_01201">
    <property type="entry name" value="Ala_racemase"/>
    <property type="match status" value="1"/>
</dbReference>
<feature type="domain" description="Alanine racemase C-terminal" evidence="8">
    <location>
        <begin position="232"/>
        <end position="358"/>
    </location>
</feature>
<dbReference type="EC" id="5.1.1.1" evidence="4 7"/>
<dbReference type="EMBL" id="BTFW01000001">
    <property type="protein sequence ID" value="GMM60548.1"/>
    <property type="molecule type" value="Genomic_DNA"/>
</dbReference>
<comment type="caution">
    <text evidence="9">The sequence shown here is derived from an EMBL/GenBank/DDBJ whole genome shotgun (WGS) entry which is preliminary data.</text>
</comment>
<keyword evidence="5 7" id="KW-0663">Pyridoxal phosphate</keyword>
<evidence type="ECO:0000313" key="9">
    <source>
        <dbReference type="EMBL" id="GMM60548.1"/>
    </source>
</evidence>
<dbReference type="PROSITE" id="PS00395">
    <property type="entry name" value="ALANINE_RACEMASE"/>
    <property type="match status" value="1"/>
</dbReference>
<evidence type="ECO:0000256" key="5">
    <source>
        <dbReference type="ARBA" id="ARBA00022898"/>
    </source>
</evidence>
<gene>
    <name evidence="9" type="primary">alr</name>
    <name evidence="9" type="ORF">NUTIK01_13250</name>
</gene>
<comment type="similarity">
    <text evidence="3 7">Belongs to the alanine racemase family.</text>
</comment>
<evidence type="ECO:0000256" key="1">
    <source>
        <dbReference type="ARBA" id="ARBA00000316"/>
    </source>
</evidence>
<dbReference type="SMART" id="SM01005">
    <property type="entry name" value="Ala_racemase_C"/>
    <property type="match status" value="1"/>
</dbReference>
<feature type="active site" description="Proton acceptor; specific for D-alanine" evidence="7">
    <location>
        <position position="35"/>
    </location>
</feature>
<comment type="pathway">
    <text evidence="7">Amino-acid biosynthesis; D-alanine biosynthesis; D-alanine from L-alanine: step 1/1.</text>
</comment>
<feature type="binding site" evidence="7">
    <location>
        <position position="301"/>
    </location>
    <ligand>
        <name>substrate</name>
    </ligand>
</feature>
<dbReference type="Gene3D" id="2.40.37.10">
    <property type="entry name" value="Lyase, Ornithine Decarboxylase, Chain A, domain 1"/>
    <property type="match status" value="1"/>
</dbReference>
<dbReference type="NCBIfam" id="TIGR00492">
    <property type="entry name" value="alr"/>
    <property type="match status" value="1"/>
</dbReference>
<protein>
    <recommendedName>
        <fullName evidence="4 7">Alanine racemase</fullName>
        <ecNumber evidence="4 7">5.1.1.1</ecNumber>
    </recommendedName>
</protein>
<sequence>MAAGARLTIDLAALAANYRTLCAQVAPARVGGVVKADGYGLGAALVARTLIAAGCEHLFVALQGEAEALIPHVGPVPVYILNGLLPGGEEACAQAGAIPVLNSLDQARRWGAEAERLGRRLPAVLQVDTGMSRMGLPPEEIDALLARPELLARFDMRWLISHLACGDDPADPANGAQEARFRAIAARFPDVPLALDNSGGAFQSRGHFNLVRAGIALYGGTPSTGPNPMRAVVALEARIAQLRTIPAGTGVGYGLTFQTTRETRIATIPVGYADGWPRCLGNRGSAFIAGTRVPVVGRVSMDSITLDVTDIAPEHLYPGAPVELIGPHQTIDAVAADAGTISYEILTQLSRRYERVVLPAPGLTSPPTPEQRSIPA</sequence>
<evidence type="ECO:0000256" key="6">
    <source>
        <dbReference type="ARBA" id="ARBA00023235"/>
    </source>
</evidence>
<comment type="cofactor">
    <cofactor evidence="2 7">
        <name>pyridoxal 5'-phosphate</name>
        <dbReference type="ChEBI" id="CHEBI:597326"/>
    </cofactor>
</comment>
<evidence type="ECO:0000259" key="8">
    <source>
        <dbReference type="SMART" id="SM01005"/>
    </source>
</evidence>
<evidence type="ECO:0000256" key="2">
    <source>
        <dbReference type="ARBA" id="ARBA00001933"/>
    </source>
</evidence>
<organism evidence="9 10">
    <name type="scientific">Novosphingobium pituita</name>
    <dbReference type="NCBI Taxonomy" id="3056842"/>
    <lineage>
        <taxon>Bacteria</taxon>
        <taxon>Pseudomonadati</taxon>
        <taxon>Pseudomonadota</taxon>
        <taxon>Alphaproteobacteria</taxon>
        <taxon>Sphingomonadales</taxon>
        <taxon>Sphingomonadaceae</taxon>
        <taxon>Novosphingobium</taxon>
    </lineage>
</organism>
<dbReference type="InterPro" id="IPR011079">
    <property type="entry name" value="Ala_racemase_C"/>
</dbReference>
<dbReference type="InterPro" id="IPR001608">
    <property type="entry name" value="Ala_racemase_N"/>
</dbReference>
<evidence type="ECO:0000313" key="10">
    <source>
        <dbReference type="Proteomes" id="UP001187221"/>
    </source>
</evidence>
<dbReference type="Gene3D" id="3.20.20.10">
    <property type="entry name" value="Alanine racemase"/>
    <property type="match status" value="1"/>
</dbReference>
<dbReference type="SUPFAM" id="SSF50621">
    <property type="entry name" value="Alanine racemase C-terminal domain-like"/>
    <property type="match status" value="1"/>
</dbReference>
<evidence type="ECO:0000256" key="7">
    <source>
        <dbReference type="HAMAP-Rule" id="MF_01201"/>
    </source>
</evidence>
<name>A0ABQ6P5K5_9SPHN</name>
<dbReference type="CDD" id="cd00430">
    <property type="entry name" value="PLPDE_III_AR"/>
    <property type="match status" value="1"/>
</dbReference>
<evidence type="ECO:0000256" key="4">
    <source>
        <dbReference type="ARBA" id="ARBA00013089"/>
    </source>
</evidence>
<dbReference type="Proteomes" id="UP001187221">
    <property type="component" value="Unassembled WGS sequence"/>
</dbReference>